<dbReference type="RefSeq" id="WP_344070679.1">
    <property type="nucleotide sequence ID" value="NZ_BAAACA010000006.1"/>
</dbReference>
<keyword evidence="4" id="KW-1185">Reference proteome</keyword>
<dbReference type="PANTHER" id="PTHR43433">
    <property type="entry name" value="HYDROLASE, ALPHA/BETA FOLD FAMILY PROTEIN"/>
    <property type="match status" value="1"/>
</dbReference>
<keyword evidence="3" id="KW-0378">Hydrolase</keyword>
<dbReference type="SUPFAM" id="SSF53474">
    <property type="entry name" value="alpha/beta-Hydrolases"/>
    <property type="match status" value="1"/>
</dbReference>
<name>A0ABP3QAG5_9ACTN</name>
<feature type="domain" description="AB hydrolase-1" evidence="2">
    <location>
        <begin position="20"/>
        <end position="156"/>
    </location>
</feature>
<dbReference type="InterPro" id="IPR000073">
    <property type="entry name" value="AB_hydrolase_1"/>
</dbReference>
<dbReference type="PANTHER" id="PTHR43433:SF5">
    <property type="entry name" value="AB HYDROLASE-1 DOMAIN-CONTAINING PROTEIN"/>
    <property type="match status" value="1"/>
</dbReference>
<feature type="region of interest" description="Disordered" evidence="1">
    <location>
        <begin position="160"/>
        <end position="185"/>
    </location>
</feature>
<dbReference type="GO" id="GO:0016787">
    <property type="term" value="F:hydrolase activity"/>
    <property type="evidence" value="ECO:0007669"/>
    <property type="project" value="UniProtKB-KW"/>
</dbReference>
<dbReference type="Pfam" id="PF00561">
    <property type="entry name" value="Abhydrolase_1"/>
    <property type="match status" value="1"/>
</dbReference>
<sequence length="292" mass="30763">MPELPVPGAGLYYEIRGTGPVLLMIPGGGGDAASFDRVGADLADRFTVVAVDPRGKSRSAAGERGRDQRVEVHSDDMHRLLAEVSPTEPAYVFGSSSGAIIALDLLARHPERVRLAVAHEPPALGLLPDADHWRAAFAGVAEAFGRDGLEAAMAALGAVAGQESADEPDDVREGSAGAGDPAADAERLRRMRENMPQFLERELRQFSGHMPDLDALAGHPGQLVLACGRASRELLLARPAAVLAERLGTGLVEFPGGHVGLSTHPVRFAGVLRRTLTSAVAEEAARQRGKTM</sequence>
<evidence type="ECO:0000256" key="1">
    <source>
        <dbReference type="SAM" id="MobiDB-lite"/>
    </source>
</evidence>
<protein>
    <submittedName>
        <fullName evidence="3">Alpha/beta hydrolase</fullName>
    </submittedName>
</protein>
<dbReference type="Gene3D" id="3.40.50.1820">
    <property type="entry name" value="alpha/beta hydrolase"/>
    <property type="match status" value="1"/>
</dbReference>
<gene>
    <name evidence="3" type="ORF">GCM10010394_11090</name>
</gene>
<comment type="caution">
    <text evidence="3">The sequence shown here is derived from an EMBL/GenBank/DDBJ whole genome shotgun (WGS) entry which is preliminary data.</text>
</comment>
<accession>A0ABP3QAG5</accession>
<evidence type="ECO:0000259" key="2">
    <source>
        <dbReference type="Pfam" id="PF00561"/>
    </source>
</evidence>
<dbReference type="InterPro" id="IPR029058">
    <property type="entry name" value="AB_hydrolase_fold"/>
</dbReference>
<evidence type="ECO:0000313" key="3">
    <source>
        <dbReference type="EMBL" id="GAA0584053.1"/>
    </source>
</evidence>
<dbReference type="Proteomes" id="UP001500668">
    <property type="component" value="Unassembled WGS sequence"/>
</dbReference>
<dbReference type="EMBL" id="BAAACA010000006">
    <property type="protein sequence ID" value="GAA0584053.1"/>
    <property type="molecule type" value="Genomic_DNA"/>
</dbReference>
<reference evidence="4" key="1">
    <citation type="journal article" date="2019" name="Int. J. Syst. Evol. Microbiol.">
        <title>The Global Catalogue of Microorganisms (GCM) 10K type strain sequencing project: providing services to taxonomists for standard genome sequencing and annotation.</title>
        <authorList>
            <consortium name="The Broad Institute Genomics Platform"/>
            <consortium name="The Broad Institute Genome Sequencing Center for Infectious Disease"/>
            <person name="Wu L."/>
            <person name="Ma J."/>
        </authorList>
    </citation>
    <scope>NUCLEOTIDE SEQUENCE [LARGE SCALE GENOMIC DNA]</scope>
    <source>
        <strain evidence="4">JCM 5067</strain>
    </source>
</reference>
<evidence type="ECO:0000313" key="4">
    <source>
        <dbReference type="Proteomes" id="UP001500668"/>
    </source>
</evidence>
<proteinExistence type="predicted"/>
<dbReference type="InterPro" id="IPR050471">
    <property type="entry name" value="AB_hydrolase"/>
</dbReference>
<organism evidence="3 4">
    <name type="scientific">Streptomyces crystallinus</name>
    <dbReference type="NCBI Taxonomy" id="68191"/>
    <lineage>
        <taxon>Bacteria</taxon>
        <taxon>Bacillati</taxon>
        <taxon>Actinomycetota</taxon>
        <taxon>Actinomycetes</taxon>
        <taxon>Kitasatosporales</taxon>
        <taxon>Streptomycetaceae</taxon>
        <taxon>Streptomyces</taxon>
    </lineage>
</organism>